<evidence type="ECO:0000313" key="7">
    <source>
        <dbReference type="EMBL" id="RZT84015.1"/>
    </source>
</evidence>
<protein>
    <recommendedName>
        <fullName evidence="2">enoyl-CoA hydratase</fullName>
        <ecNumber evidence="2">4.2.1.17</ecNumber>
    </recommendedName>
</protein>
<evidence type="ECO:0000313" key="8">
    <source>
        <dbReference type="Proteomes" id="UP000291591"/>
    </source>
</evidence>
<dbReference type="Proteomes" id="UP000291591">
    <property type="component" value="Unassembled WGS sequence"/>
</dbReference>
<dbReference type="PANTHER" id="PTHR11941">
    <property type="entry name" value="ENOYL-COA HYDRATASE-RELATED"/>
    <property type="match status" value="1"/>
</dbReference>
<dbReference type="EC" id="4.2.1.17" evidence="2"/>
<dbReference type="CDD" id="cd06558">
    <property type="entry name" value="crotonase-like"/>
    <property type="match status" value="1"/>
</dbReference>
<evidence type="ECO:0000256" key="6">
    <source>
        <dbReference type="RuleBase" id="RU003707"/>
    </source>
</evidence>
<dbReference type="InterPro" id="IPR018376">
    <property type="entry name" value="Enoyl-CoA_hyd/isom_CS"/>
</dbReference>
<dbReference type="InterPro" id="IPR029045">
    <property type="entry name" value="ClpP/crotonase-like_dom_sf"/>
</dbReference>
<dbReference type="Gene3D" id="3.90.226.10">
    <property type="entry name" value="2-enoyl-CoA Hydratase, Chain A, domain 1"/>
    <property type="match status" value="1"/>
</dbReference>
<evidence type="ECO:0000256" key="4">
    <source>
        <dbReference type="ARBA" id="ARBA00023709"/>
    </source>
</evidence>
<gene>
    <name evidence="7" type="ORF">EV383_0848</name>
</gene>
<dbReference type="Gene3D" id="1.10.12.10">
    <property type="entry name" value="Lyase 2-enoyl-coa Hydratase, Chain A, domain 2"/>
    <property type="match status" value="1"/>
</dbReference>
<keyword evidence="8" id="KW-1185">Reference proteome</keyword>
<evidence type="ECO:0000256" key="1">
    <source>
        <dbReference type="ARBA" id="ARBA00005254"/>
    </source>
</evidence>
<comment type="catalytic activity">
    <reaction evidence="4">
        <text>a (3S)-3-hydroxyacyl-CoA = a (2E)-enoyl-CoA + H2O</text>
        <dbReference type="Rhea" id="RHEA:16105"/>
        <dbReference type="ChEBI" id="CHEBI:15377"/>
        <dbReference type="ChEBI" id="CHEBI:57318"/>
        <dbReference type="ChEBI" id="CHEBI:58856"/>
        <dbReference type="EC" id="4.2.1.17"/>
    </reaction>
</comment>
<dbReference type="AlphaFoldDB" id="A0A4Q7UQT1"/>
<dbReference type="PANTHER" id="PTHR11941:SF54">
    <property type="entry name" value="ENOYL-COA HYDRATASE, MITOCHONDRIAL"/>
    <property type="match status" value="1"/>
</dbReference>
<dbReference type="InterPro" id="IPR014748">
    <property type="entry name" value="Enoyl-CoA_hydra_C"/>
</dbReference>
<name>A0A4Q7UQT1_PSEST</name>
<dbReference type="Pfam" id="PF00378">
    <property type="entry name" value="ECH_1"/>
    <property type="match status" value="1"/>
</dbReference>
<evidence type="ECO:0000256" key="5">
    <source>
        <dbReference type="ARBA" id="ARBA00023717"/>
    </source>
</evidence>
<dbReference type="GO" id="GO:0004300">
    <property type="term" value="F:enoyl-CoA hydratase activity"/>
    <property type="evidence" value="ECO:0007669"/>
    <property type="project" value="UniProtKB-EC"/>
</dbReference>
<proteinExistence type="inferred from homology"/>
<dbReference type="FunFam" id="3.90.226.10:FF:000009">
    <property type="entry name" value="Carnitinyl-CoA dehydratase"/>
    <property type="match status" value="1"/>
</dbReference>
<organism evidence="7 8">
    <name type="scientific">Pseudonocardia sediminis</name>
    <dbReference type="NCBI Taxonomy" id="1397368"/>
    <lineage>
        <taxon>Bacteria</taxon>
        <taxon>Bacillati</taxon>
        <taxon>Actinomycetota</taxon>
        <taxon>Actinomycetes</taxon>
        <taxon>Pseudonocardiales</taxon>
        <taxon>Pseudonocardiaceae</taxon>
        <taxon>Pseudonocardia</taxon>
    </lineage>
</organism>
<dbReference type="InterPro" id="IPR001753">
    <property type="entry name" value="Enoyl-CoA_hydra/iso"/>
</dbReference>
<dbReference type="SUPFAM" id="SSF52096">
    <property type="entry name" value="ClpP/crotonase"/>
    <property type="match status" value="1"/>
</dbReference>
<sequence>MPIDVERDGHVAVITINRPEARNALDPEHNEALGAAVAGFEADDDLRVAVLIGAGDSTFSAGADLKKLIPSFRDRVRAGETPPWNFGGFTAVERTKPMIAAVNGHALAGGCEMALACDIRLASPNATIGLAETKWAIIPGAGGTVRLPRSVPLGLAMEMILTGDPIDAAEAHRVGLVNRVVPLESLRDEAVALARRIAARGPVAVRTARASVLEGLGTDEPAAMANEFRHFLDVLRTDDAVEGSTAFTEKRDPVYRGR</sequence>
<evidence type="ECO:0000256" key="2">
    <source>
        <dbReference type="ARBA" id="ARBA00012076"/>
    </source>
</evidence>
<dbReference type="PROSITE" id="PS00166">
    <property type="entry name" value="ENOYL_COA_HYDRATASE"/>
    <property type="match status" value="1"/>
</dbReference>
<evidence type="ECO:0000256" key="3">
    <source>
        <dbReference type="ARBA" id="ARBA00023239"/>
    </source>
</evidence>
<reference evidence="7 8" key="1">
    <citation type="submission" date="2019-02" db="EMBL/GenBank/DDBJ databases">
        <title>Sequencing the genomes of 1000 actinobacteria strains.</title>
        <authorList>
            <person name="Klenk H.-P."/>
        </authorList>
    </citation>
    <scope>NUCLEOTIDE SEQUENCE [LARGE SCALE GENOMIC DNA]</scope>
    <source>
        <strain evidence="7 8">DSM 45779</strain>
    </source>
</reference>
<dbReference type="RefSeq" id="WP_165438232.1">
    <property type="nucleotide sequence ID" value="NZ_SHKL01000001.1"/>
</dbReference>
<dbReference type="GO" id="GO:0006635">
    <property type="term" value="P:fatty acid beta-oxidation"/>
    <property type="evidence" value="ECO:0007669"/>
    <property type="project" value="TreeGrafter"/>
</dbReference>
<dbReference type="EMBL" id="SHKL01000001">
    <property type="protein sequence ID" value="RZT84015.1"/>
    <property type="molecule type" value="Genomic_DNA"/>
</dbReference>
<keyword evidence="3" id="KW-0456">Lyase</keyword>
<comment type="caution">
    <text evidence="7">The sequence shown here is derived from an EMBL/GenBank/DDBJ whole genome shotgun (WGS) entry which is preliminary data.</text>
</comment>
<accession>A0A4Q7UQT1</accession>
<comment type="similarity">
    <text evidence="1 6">Belongs to the enoyl-CoA hydratase/isomerase family.</text>
</comment>
<comment type="catalytic activity">
    <reaction evidence="5">
        <text>a 4-saturated-(3S)-3-hydroxyacyl-CoA = a (3E)-enoyl-CoA + H2O</text>
        <dbReference type="Rhea" id="RHEA:20724"/>
        <dbReference type="ChEBI" id="CHEBI:15377"/>
        <dbReference type="ChEBI" id="CHEBI:58521"/>
        <dbReference type="ChEBI" id="CHEBI:137480"/>
        <dbReference type="EC" id="4.2.1.17"/>
    </reaction>
</comment>